<evidence type="ECO:0000313" key="1">
    <source>
        <dbReference type="EMBL" id="OUL57256.1"/>
    </source>
</evidence>
<name>A0A244CP16_PSEDV</name>
<dbReference type="OrthoDB" id="6312086at2"/>
<dbReference type="Proteomes" id="UP000194841">
    <property type="component" value="Unassembled WGS sequence"/>
</dbReference>
<dbReference type="AlphaFoldDB" id="A0A244CP16"/>
<organism evidence="1 2">
    <name type="scientific">Pseudoalteromonas ulvae</name>
    <dbReference type="NCBI Taxonomy" id="107327"/>
    <lineage>
        <taxon>Bacteria</taxon>
        <taxon>Pseudomonadati</taxon>
        <taxon>Pseudomonadota</taxon>
        <taxon>Gammaproteobacteria</taxon>
        <taxon>Alteromonadales</taxon>
        <taxon>Pseudoalteromonadaceae</taxon>
        <taxon>Pseudoalteromonas</taxon>
    </lineage>
</organism>
<keyword evidence="2" id="KW-1185">Reference proteome</keyword>
<comment type="caution">
    <text evidence="1">The sequence shown here is derived from an EMBL/GenBank/DDBJ whole genome shotgun (WGS) entry which is preliminary data.</text>
</comment>
<sequence>MKAHISSLIQYLTNKDFSGLLTHYQRCDVHQQIDILAFVYQQSLKSLSVFEFYQHIATKLIQSNGLPELIIQQINTADALSFFTPALQCDSHFSKTNELKRNVVHYLLAGDTPPFNYLRSLLLFESNEHLAQALCQRDCKNLTPIEVYLRINKQFSPLAPHEFNALLALMEAEQTFNPANRHNLTDTLKQVAKHLQQQVLILDDQIERIGLIGAYYGLTAKQVYQAI</sequence>
<proteinExistence type="predicted"/>
<evidence type="ECO:0000313" key="2">
    <source>
        <dbReference type="Proteomes" id="UP000194841"/>
    </source>
</evidence>
<dbReference type="EMBL" id="MWPV01000004">
    <property type="protein sequence ID" value="OUL57256.1"/>
    <property type="molecule type" value="Genomic_DNA"/>
</dbReference>
<reference evidence="1 2" key="1">
    <citation type="submission" date="2017-02" db="EMBL/GenBank/DDBJ databases">
        <title>Pseudoalteromonas ulvae TC14 Genome.</title>
        <authorList>
            <person name="Molmeret M."/>
        </authorList>
    </citation>
    <scope>NUCLEOTIDE SEQUENCE [LARGE SCALE GENOMIC DNA]</scope>
    <source>
        <strain evidence="1">TC14</strain>
    </source>
</reference>
<protein>
    <submittedName>
        <fullName evidence="1">Uncharacterized protein</fullName>
    </submittedName>
</protein>
<gene>
    <name evidence="1" type="ORF">B1199_13895</name>
</gene>
<accession>A0A244CP16</accession>
<dbReference type="RefSeq" id="WP_086744714.1">
    <property type="nucleotide sequence ID" value="NZ_MWPV01000004.1"/>
</dbReference>